<keyword evidence="2 8" id="KW-0813">Transport</keyword>
<evidence type="ECO:0000313" key="10">
    <source>
        <dbReference type="EMBL" id="MBB5183645.1"/>
    </source>
</evidence>
<dbReference type="GO" id="GO:0009306">
    <property type="term" value="P:protein secretion"/>
    <property type="evidence" value="ECO:0007669"/>
    <property type="project" value="UniProtKB-UniRule"/>
</dbReference>
<dbReference type="GO" id="GO:0043952">
    <property type="term" value="P:protein transport by the Sec complex"/>
    <property type="evidence" value="ECO:0007669"/>
    <property type="project" value="UniProtKB-UniRule"/>
</dbReference>
<keyword evidence="4 8" id="KW-0653">Protein transport</keyword>
<evidence type="ECO:0000256" key="1">
    <source>
        <dbReference type="ARBA" id="ARBA00004370"/>
    </source>
</evidence>
<comment type="subunit">
    <text evidence="8">Component of the Sec protein translocase complex. Heterotrimer consisting of SecY, SecE and SecG subunits. The heterotrimers can form oligomers, although 1 heterotrimer is thought to be able to translocate proteins. Interacts with the ribosome. Interacts with SecDF, and other proteins may be involved. Interacts with SecA.</text>
</comment>
<comment type="subcellular location">
    <subcellularLocation>
        <location evidence="8">Cell membrane</location>
        <topology evidence="8">Single-pass membrane protein</topology>
    </subcellularLocation>
    <subcellularLocation>
        <location evidence="1">Membrane</location>
    </subcellularLocation>
</comment>
<comment type="similarity">
    <text evidence="8">Belongs to the SecE/SEC61-gamma family.</text>
</comment>
<evidence type="ECO:0000256" key="6">
    <source>
        <dbReference type="ARBA" id="ARBA00023010"/>
    </source>
</evidence>
<dbReference type="Proteomes" id="UP000539953">
    <property type="component" value="Unassembled WGS sequence"/>
</dbReference>
<evidence type="ECO:0000256" key="7">
    <source>
        <dbReference type="ARBA" id="ARBA00023136"/>
    </source>
</evidence>
<sequence length="139" mass="16063">MASREEKKQQKKLDKEAKARAKAEEKEAKAKEKAENKAALAQLKADNKAFKAHLKTLPRKERKAAKREHEDEYLKAEDKLTKRVYQIRQVRGELRRVQWPSFGQLMKSSSLVIVFTILFGLYFFLCELLANGMLKAILG</sequence>
<dbReference type="GO" id="GO:0005886">
    <property type="term" value="C:plasma membrane"/>
    <property type="evidence" value="ECO:0007669"/>
    <property type="project" value="UniProtKB-SubCell"/>
</dbReference>
<evidence type="ECO:0000256" key="4">
    <source>
        <dbReference type="ARBA" id="ARBA00022927"/>
    </source>
</evidence>
<dbReference type="GO" id="GO:0065002">
    <property type="term" value="P:intracellular protein transmembrane transport"/>
    <property type="evidence" value="ECO:0007669"/>
    <property type="project" value="UniProtKB-UniRule"/>
</dbReference>
<comment type="function">
    <text evidence="8">Essential subunit of the Sec protein translocation channel SecYEG. Clamps together the 2 halves of SecY. May contact the channel plug during translocation.</text>
</comment>
<dbReference type="GO" id="GO:0006605">
    <property type="term" value="P:protein targeting"/>
    <property type="evidence" value="ECO:0007669"/>
    <property type="project" value="UniProtKB-UniRule"/>
</dbReference>
<dbReference type="NCBIfam" id="TIGR00964">
    <property type="entry name" value="secE_bact"/>
    <property type="match status" value="1"/>
</dbReference>
<evidence type="ECO:0000256" key="9">
    <source>
        <dbReference type="SAM" id="MobiDB-lite"/>
    </source>
</evidence>
<evidence type="ECO:0000256" key="2">
    <source>
        <dbReference type="ARBA" id="ARBA00022448"/>
    </source>
</evidence>
<dbReference type="GO" id="GO:0008320">
    <property type="term" value="F:protein transmembrane transporter activity"/>
    <property type="evidence" value="ECO:0007669"/>
    <property type="project" value="UniProtKB-UniRule"/>
</dbReference>
<dbReference type="InterPro" id="IPR001901">
    <property type="entry name" value="Translocase_SecE/Sec61-g"/>
</dbReference>
<keyword evidence="11" id="KW-1185">Reference proteome</keyword>
<proteinExistence type="inferred from homology"/>
<dbReference type="Gene3D" id="1.20.5.1030">
    <property type="entry name" value="Preprotein translocase secy subunit"/>
    <property type="match status" value="1"/>
</dbReference>
<feature type="transmembrane region" description="Helical" evidence="8">
    <location>
        <begin position="105"/>
        <end position="125"/>
    </location>
</feature>
<keyword evidence="6 8" id="KW-0811">Translocation</keyword>
<comment type="caution">
    <text evidence="10">The sequence shown here is derived from an EMBL/GenBank/DDBJ whole genome shotgun (WGS) entry which is preliminary data.</text>
</comment>
<evidence type="ECO:0000313" key="11">
    <source>
        <dbReference type="Proteomes" id="UP000539953"/>
    </source>
</evidence>
<evidence type="ECO:0000256" key="5">
    <source>
        <dbReference type="ARBA" id="ARBA00022989"/>
    </source>
</evidence>
<keyword evidence="7 8" id="KW-0472">Membrane</keyword>
<dbReference type="InterPro" id="IPR038379">
    <property type="entry name" value="SecE_sf"/>
</dbReference>
<dbReference type="InterPro" id="IPR005807">
    <property type="entry name" value="SecE_bac"/>
</dbReference>
<gene>
    <name evidence="8" type="primary">secE</name>
    <name evidence="10" type="ORF">HNQ47_001680</name>
</gene>
<keyword evidence="8" id="KW-1003">Cell membrane</keyword>
<feature type="region of interest" description="Disordered" evidence="9">
    <location>
        <begin position="1"/>
        <end position="33"/>
    </location>
</feature>
<keyword evidence="5 8" id="KW-1133">Transmembrane helix</keyword>
<dbReference type="AlphaFoldDB" id="A0A7W8CXW9"/>
<protein>
    <recommendedName>
        <fullName evidence="8">Protein translocase subunit SecE</fullName>
    </recommendedName>
</protein>
<keyword evidence="3 8" id="KW-0812">Transmembrane</keyword>
<organism evidence="10 11">
    <name type="scientific">Catenisphaera adipataccumulans</name>
    <dbReference type="NCBI Taxonomy" id="700500"/>
    <lineage>
        <taxon>Bacteria</taxon>
        <taxon>Bacillati</taxon>
        <taxon>Bacillota</taxon>
        <taxon>Erysipelotrichia</taxon>
        <taxon>Erysipelotrichales</taxon>
        <taxon>Erysipelotrichaceae</taxon>
        <taxon>Catenisphaera</taxon>
    </lineage>
</organism>
<dbReference type="EMBL" id="JACHHK010000006">
    <property type="protein sequence ID" value="MBB5183645.1"/>
    <property type="molecule type" value="Genomic_DNA"/>
</dbReference>
<evidence type="ECO:0000256" key="8">
    <source>
        <dbReference type="HAMAP-Rule" id="MF_00422"/>
    </source>
</evidence>
<dbReference type="Pfam" id="PF00584">
    <property type="entry name" value="SecE"/>
    <property type="match status" value="1"/>
</dbReference>
<evidence type="ECO:0000256" key="3">
    <source>
        <dbReference type="ARBA" id="ARBA00022692"/>
    </source>
</evidence>
<reference evidence="10 11" key="1">
    <citation type="submission" date="2020-08" db="EMBL/GenBank/DDBJ databases">
        <title>Genomic Encyclopedia of Type Strains, Phase IV (KMG-IV): sequencing the most valuable type-strain genomes for metagenomic binning, comparative biology and taxonomic classification.</title>
        <authorList>
            <person name="Goeker M."/>
        </authorList>
    </citation>
    <scope>NUCLEOTIDE SEQUENCE [LARGE SCALE GENOMIC DNA]</scope>
    <source>
        <strain evidence="10 11">DSM 25799</strain>
    </source>
</reference>
<dbReference type="RefSeq" id="WP_183328942.1">
    <property type="nucleotide sequence ID" value="NZ_JACHHK010000006.1"/>
</dbReference>
<accession>A0A7W8CXW9</accession>
<dbReference type="HAMAP" id="MF_00422">
    <property type="entry name" value="SecE"/>
    <property type="match status" value="1"/>
</dbReference>
<name>A0A7W8CXW9_9FIRM</name>